<dbReference type="Pfam" id="PF19279">
    <property type="entry name" value="YegS_C"/>
    <property type="match status" value="1"/>
</dbReference>
<dbReference type="GO" id="GO:0046872">
    <property type="term" value="F:metal ion binding"/>
    <property type="evidence" value="ECO:0007669"/>
    <property type="project" value="UniProtKB-KW"/>
</dbReference>
<evidence type="ECO:0000313" key="15">
    <source>
        <dbReference type="Proteomes" id="UP000293995"/>
    </source>
</evidence>
<comment type="cofactor">
    <cofactor evidence="1">
        <name>Mg(2+)</name>
        <dbReference type="ChEBI" id="CHEBI:18420"/>
    </cofactor>
</comment>
<keyword evidence="10" id="KW-0443">Lipid metabolism</keyword>
<dbReference type="InterPro" id="IPR050187">
    <property type="entry name" value="Lipid_Phosphate_FormReg"/>
</dbReference>
<accession>A0A4P6EED4</accession>
<protein>
    <submittedName>
        <fullName evidence="14">Diacylglycerol kinase</fullName>
    </submittedName>
</protein>
<keyword evidence="15" id="KW-1185">Reference proteome</keyword>
<proteinExistence type="inferred from homology"/>
<dbReference type="PANTHER" id="PTHR12358">
    <property type="entry name" value="SPHINGOSINE KINASE"/>
    <property type="match status" value="1"/>
</dbReference>
<dbReference type="InterPro" id="IPR001206">
    <property type="entry name" value="Diacylglycerol_kinase_cat_dom"/>
</dbReference>
<reference evidence="14 15" key="1">
    <citation type="submission" date="2019-01" db="EMBL/GenBank/DDBJ databases">
        <title>Genome sequencing of strain DFW100M-13.</title>
        <authorList>
            <person name="Heo J."/>
            <person name="Kim S.-J."/>
            <person name="Kim J.-S."/>
            <person name="Hong S.-B."/>
            <person name="Kwon S.-W."/>
        </authorList>
    </citation>
    <scope>NUCLEOTIDE SEQUENCE [LARGE SCALE GENOMIC DNA]</scope>
    <source>
        <strain evidence="14 15">DFW100M-13</strain>
    </source>
</reference>
<feature type="domain" description="DAGKc" evidence="13">
    <location>
        <begin position="1"/>
        <end position="129"/>
    </location>
</feature>
<evidence type="ECO:0000256" key="3">
    <source>
        <dbReference type="ARBA" id="ARBA00022516"/>
    </source>
</evidence>
<dbReference type="KEGG" id="mprt:ET475_12265"/>
<dbReference type="OrthoDB" id="142078at2"/>
<keyword evidence="11" id="KW-0594">Phospholipid biosynthesis</keyword>
<dbReference type="InterPro" id="IPR016064">
    <property type="entry name" value="NAD/diacylglycerol_kinase_sf"/>
</dbReference>
<gene>
    <name evidence="14" type="ORF">ET475_12265</name>
</gene>
<evidence type="ECO:0000313" key="14">
    <source>
        <dbReference type="EMBL" id="QAY60680.1"/>
    </source>
</evidence>
<keyword evidence="5" id="KW-0479">Metal-binding</keyword>
<name>A0A4P6EED4_9MICO</name>
<keyword evidence="6" id="KW-0547">Nucleotide-binding</keyword>
<evidence type="ECO:0000256" key="7">
    <source>
        <dbReference type="ARBA" id="ARBA00022777"/>
    </source>
</evidence>
<dbReference type="GO" id="GO:0005524">
    <property type="term" value="F:ATP binding"/>
    <property type="evidence" value="ECO:0007669"/>
    <property type="project" value="UniProtKB-KW"/>
</dbReference>
<evidence type="ECO:0000259" key="13">
    <source>
        <dbReference type="PROSITE" id="PS50146"/>
    </source>
</evidence>
<evidence type="ECO:0000256" key="11">
    <source>
        <dbReference type="ARBA" id="ARBA00023209"/>
    </source>
</evidence>
<dbReference type="NCBIfam" id="NF008882">
    <property type="entry name" value="PRK11914.1"/>
    <property type="match status" value="1"/>
</dbReference>
<dbReference type="InterPro" id="IPR005218">
    <property type="entry name" value="Diacylglycerol/lipid_kinase"/>
</dbReference>
<sequence>MSVALLVNPAARGGASLAAAERVAERLRAHGMSTTLVSGGSAAESAQLLRLAIDSGAEAVLVAGGDGTVNIALQEVAGTGIPFGIVPAGTGNDFAVALGLHEMGLDAAADAVIAGRTRQVDLARLTRADGGTALFGTVLASGFDARVNDRANRMRWPRGGSRYTIALLLEFLTLHSLPFTLDLDLEDGTTVRLEEDLVLAAIGNGPSYGGGLRMCPDADLADGLLDVTTVDATGRWALLRVLPTIYSATHTALPIVSTYRARSVRIDAPGATGYADGDAMGVLPMRVDAVPAALRVFSPEGSERRAR</sequence>
<evidence type="ECO:0000256" key="6">
    <source>
        <dbReference type="ARBA" id="ARBA00022741"/>
    </source>
</evidence>
<dbReference type="NCBIfam" id="TIGR00147">
    <property type="entry name" value="YegS/Rv2252/BmrU family lipid kinase"/>
    <property type="match status" value="1"/>
</dbReference>
<keyword evidence="12" id="KW-1208">Phospholipid metabolism</keyword>
<keyword evidence="9" id="KW-0460">Magnesium</keyword>
<evidence type="ECO:0000256" key="5">
    <source>
        <dbReference type="ARBA" id="ARBA00022723"/>
    </source>
</evidence>
<dbReference type="Gene3D" id="2.60.200.40">
    <property type="match status" value="1"/>
</dbReference>
<dbReference type="PROSITE" id="PS50146">
    <property type="entry name" value="DAGK"/>
    <property type="match status" value="1"/>
</dbReference>
<dbReference type="InterPro" id="IPR017438">
    <property type="entry name" value="ATP-NAD_kinase_N"/>
</dbReference>
<dbReference type="GO" id="GO:0004143">
    <property type="term" value="F:ATP-dependent diacylglycerol kinase activity"/>
    <property type="evidence" value="ECO:0007669"/>
    <property type="project" value="TreeGrafter"/>
</dbReference>
<keyword evidence="3" id="KW-0444">Lipid biosynthesis</keyword>
<dbReference type="AlphaFoldDB" id="A0A4P6EED4"/>
<keyword evidence="7 14" id="KW-0418">Kinase</keyword>
<keyword evidence="8" id="KW-0067">ATP-binding</keyword>
<dbReference type="GO" id="GO:0008654">
    <property type="term" value="P:phospholipid biosynthetic process"/>
    <property type="evidence" value="ECO:0007669"/>
    <property type="project" value="UniProtKB-KW"/>
</dbReference>
<comment type="similarity">
    <text evidence="2">Belongs to the diacylglycerol/lipid kinase family.</text>
</comment>
<evidence type="ECO:0000256" key="2">
    <source>
        <dbReference type="ARBA" id="ARBA00005983"/>
    </source>
</evidence>
<evidence type="ECO:0000256" key="10">
    <source>
        <dbReference type="ARBA" id="ARBA00023098"/>
    </source>
</evidence>
<organism evidence="14 15">
    <name type="scientific">Microbacterium protaetiae</name>
    <dbReference type="NCBI Taxonomy" id="2509458"/>
    <lineage>
        <taxon>Bacteria</taxon>
        <taxon>Bacillati</taxon>
        <taxon>Actinomycetota</taxon>
        <taxon>Actinomycetes</taxon>
        <taxon>Micrococcales</taxon>
        <taxon>Microbacteriaceae</taxon>
        <taxon>Microbacterium</taxon>
    </lineage>
</organism>
<evidence type="ECO:0000256" key="4">
    <source>
        <dbReference type="ARBA" id="ARBA00022679"/>
    </source>
</evidence>
<dbReference type="GO" id="GO:0005886">
    <property type="term" value="C:plasma membrane"/>
    <property type="evidence" value="ECO:0007669"/>
    <property type="project" value="TreeGrafter"/>
</dbReference>
<evidence type="ECO:0000256" key="1">
    <source>
        <dbReference type="ARBA" id="ARBA00001946"/>
    </source>
</evidence>
<dbReference type="EMBL" id="CP035494">
    <property type="protein sequence ID" value="QAY60680.1"/>
    <property type="molecule type" value="Genomic_DNA"/>
</dbReference>
<dbReference type="SMART" id="SM00046">
    <property type="entry name" value="DAGKc"/>
    <property type="match status" value="1"/>
</dbReference>
<dbReference type="Proteomes" id="UP000293995">
    <property type="component" value="Chromosome"/>
</dbReference>
<dbReference type="PANTHER" id="PTHR12358:SF106">
    <property type="entry name" value="LIPID KINASE YEGS"/>
    <property type="match status" value="1"/>
</dbReference>
<dbReference type="SUPFAM" id="SSF111331">
    <property type="entry name" value="NAD kinase/diacylglycerol kinase-like"/>
    <property type="match status" value="1"/>
</dbReference>
<dbReference type="Pfam" id="PF00781">
    <property type="entry name" value="DAGK_cat"/>
    <property type="match status" value="1"/>
</dbReference>
<evidence type="ECO:0000256" key="12">
    <source>
        <dbReference type="ARBA" id="ARBA00023264"/>
    </source>
</evidence>
<evidence type="ECO:0000256" key="9">
    <source>
        <dbReference type="ARBA" id="ARBA00022842"/>
    </source>
</evidence>
<dbReference type="RefSeq" id="WP_129390575.1">
    <property type="nucleotide sequence ID" value="NZ_CP035494.1"/>
</dbReference>
<dbReference type="Gene3D" id="3.40.50.10330">
    <property type="entry name" value="Probable inorganic polyphosphate/atp-NAD kinase, domain 1"/>
    <property type="match status" value="1"/>
</dbReference>
<evidence type="ECO:0000256" key="8">
    <source>
        <dbReference type="ARBA" id="ARBA00022840"/>
    </source>
</evidence>
<dbReference type="InterPro" id="IPR045540">
    <property type="entry name" value="YegS/DAGK_C"/>
</dbReference>
<keyword evidence="4" id="KW-0808">Transferase</keyword>